<dbReference type="InterPro" id="IPR022553">
    <property type="entry name" value="DUF2645"/>
</dbReference>
<keyword evidence="3" id="KW-1185">Reference proteome</keyword>
<feature type="transmembrane region" description="Helical" evidence="1">
    <location>
        <begin position="55"/>
        <end position="73"/>
    </location>
</feature>
<name>A0A7X2ZQD8_9FLAO</name>
<dbReference type="OrthoDB" id="1179540at2"/>
<dbReference type="RefSeq" id="WP_155598524.1">
    <property type="nucleotide sequence ID" value="NZ_RCNR01000002.1"/>
</dbReference>
<dbReference type="EMBL" id="RCNR01000002">
    <property type="protein sequence ID" value="MUH34467.1"/>
    <property type="molecule type" value="Genomic_DNA"/>
</dbReference>
<protein>
    <submittedName>
        <fullName evidence="2">DUF2645 family protein</fullName>
    </submittedName>
</protein>
<dbReference type="Pfam" id="PF10840">
    <property type="entry name" value="DUF2645"/>
    <property type="match status" value="1"/>
</dbReference>
<sequence>MKNSIFTYFSVFILFSLILIKVTSFHVYTHQDDSADTIEKCSICDVAIQNQNSEFTFACILVLILLPLIIYTGKKVSSLVLETSSFYLPYVHFGRPPPCQG</sequence>
<reference evidence="2 3" key="1">
    <citation type="journal article" date="2019" name="Mar. Drugs">
        <title>Comparative Genomics and CAZyme Genome Repertoires of Marine Zobellia amurskyensis KMM 3526(T) and Zobellia laminariae KMM 3676(T).</title>
        <authorList>
            <person name="Chernysheva N."/>
            <person name="Bystritskaya E."/>
            <person name="Stenkova A."/>
            <person name="Golovkin I."/>
            <person name="Nedashkovskaya O."/>
            <person name="Isaeva M."/>
        </authorList>
    </citation>
    <scope>NUCLEOTIDE SEQUENCE [LARGE SCALE GENOMIC DNA]</scope>
    <source>
        <strain evidence="2 3">KMM 3526</strain>
    </source>
</reference>
<keyword evidence="1" id="KW-1133">Transmembrane helix</keyword>
<proteinExistence type="predicted"/>
<accession>A0A7X2ZQD8</accession>
<gene>
    <name evidence="2" type="ORF">D9O36_01315</name>
</gene>
<evidence type="ECO:0000313" key="3">
    <source>
        <dbReference type="Proteomes" id="UP000540519"/>
    </source>
</evidence>
<dbReference type="AlphaFoldDB" id="A0A7X2ZQD8"/>
<keyword evidence="1" id="KW-0812">Transmembrane</keyword>
<organism evidence="2 3">
    <name type="scientific">Zobellia amurskyensis</name>
    <dbReference type="NCBI Taxonomy" id="248905"/>
    <lineage>
        <taxon>Bacteria</taxon>
        <taxon>Pseudomonadati</taxon>
        <taxon>Bacteroidota</taxon>
        <taxon>Flavobacteriia</taxon>
        <taxon>Flavobacteriales</taxon>
        <taxon>Flavobacteriaceae</taxon>
        <taxon>Zobellia</taxon>
    </lineage>
</organism>
<dbReference type="Proteomes" id="UP000540519">
    <property type="component" value="Unassembled WGS sequence"/>
</dbReference>
<feature type="transmembrane region" description="Helical" evidence="1">
    <location>
        <begin position="7"/>
        <end position="28"/>
    </location>
</feature>
<evidence type="ECO:0000313" key="2">
    <source>
        <dbReference type="EMBL" id="MUH34467.1"/>
    </source>
</evidence>
<comment type="caution">
    <text evidence="2">The sequence shown here is derived from an EMBL/GenBank/DDBJ whole genome shotgun (WGS) entry which is preliminary data.</text>
</comment>
<keyword evidence="1" id="KW-0472">Membrane</keyword>
<evidence type="ECO:0000256" key="1">
    <source>
        <dbReference type="SAM" id="Phobius"/>
    </source>
</evidence>